<accession>A0A383E1D8</accession>
<dbReference type="EMBL" id="UINC01221863">
    <property type="protein sequence ID" value="SVE50374.1"/>
    <property type="molecule type" value="Genomic_DNA"/>
</dbReference>
<protein>
    <submittedName>
        <fullName evidence="1">Uncharacterized protein</fullName>
    </submittedName>
</protein>
<gene>
    <name evidence="1" type="ORF">METZ01_LOCUS503228</name>
</gene>
<dbReference type="AlphaFoldDB" id="A0A383E1D8"/>
<feature type="non-terminal residue" evidence="1">
    <location>
        <position position="85"/>
    </location>
</feature>
<reference evidence="1" key="1">
    <citation type="submission" date="2018-05" db="EMBL/GenBank/DDBJ databases">
        <authorList>
            <person name="Lanie J.A."/>
            <person name="Ng W.-L."/>
            <person name="Kazmierczak K.M."/>
            <person name="Andrzejewski T.M."/>
            <person name="Davidsen T.M."/>
            <person name="Wayne K.J."/>
            <person name="Tettelin H."/>
            <person name="Glass J.I."/>
            <person name="Rusch D."/>
            <person name="Podicherti R."/>
            <person name="Tsui H.-C.T."/>
            <person name="Winkler M.E."/>
        </authorList>
    </citation>
    <scope>NUCLEOTIDE SEQUENCE</scope>
</reference>
<proteinExistence type="predicted"/>
<name>A0A383E1D8_9ZZZZ</name>
<sequence length="85" mass="8872">MEIPLLTSIWRTLVSVDGGLAAVWNSAKPLYTTGQPQAVLASIIRSGALPVLEPLVPGQLECAGVGSTDLPDVRAIVDAYNRSNG</sequence>
<organism evidence="1">
    <name type="scientific">marine metagenome</name>
    <dbReference type="NCBI Taxonomy" id="408172"/>
    <lineage>
        <taxon>unclassified sequences</taxon>
        <taxon>metagenomes</taxon>
        <taxon>ecological metagenomes</taxon>
    </lineage>
</organism>
<evidence type="ECO:0000313" key="1">
    <source>
        <dbReference type="EMBL" id="SVE50374.1"/>
    </source>
</evidence>